<evidence type="ECO:0000256" key="3">
    <source>
        <dbReference type="ARBA" id="ARBA00022840"/>
    </source>
</evidence>
<accession>A0ABN8PNZ1</accession>
<evidence type="ECO:0000259" key="5">
    <source>
        <dbReference type="Pfam" id="PF03281"/>
    </source>
</evidence>
<keyword evidence="3" id="KW-0547">Nucleotide-binding</keyword>
<evidence type="ECO:0000256" key="4">
    <source>
        <dbReference type="SAM" id="MobiDB-lite"/>
    </source>
</evidence>
<feature type="compositionally biased region" description="Polar residues" evidence="4">
    <location>
        <begin position="404"/>
        <end position="419"/>
    </location>
</feature>
<dbReference type="Pfam" id="PF03281">
    <property type="entry name" value="Mab-21"/>
    <property type="match status" value="1"/>
</dbReference>
<evidence type="ECO:0000313" key="8">
    <source>
        <dbReference type="Proteomes" id="UP001159427"/>
    </source>
</evidence>
<feature type="compositionally biased region" description="Basic and acidic residues" evidence="4">
    <location>
        <begin position="420"/>
        <end position="430"/>
    </location>
</feature>
<keyword evidence="8" id="KW-1185">Reference proteome</keyword>
<evidence type="ECO:0000256" key="2">
    <source>
        <dbReference type="ARBA" id="ARBA00008307"/>
    </source>
</evidence>
<reference evidence="7 8" key="1">
    <citation type="submission" date="2022-05" db="EMBL/GenBank/DDBJ databases">
        <authorList>
            <consortium name="Genoscope - CEA"/>
            <person name="William W."/>
        </authorList>
    </citation>
    <scope>NUCLEOTIDE SEQUENCE [LARGE SCALE GENOMIC DNA]</scope>
</reference>
<comment type="cofactor">
    <cofactor evidence="1">
        <name>Mg(2+)</name>
        <dbReference type="ChEBI" id="CHEBI:18420"/>
    </cofactor>
</comment>
<keyword evidence="3" id="KW-0067">ATP-binding</keyword>
<feature type="region of interest" description="Disordered" evidence="4">
    <location>
        <begin position="377"/>
        <end position="430"/>
    </location>
</feature>
<dbReference type="Pfam" id="PF20266">
    <property type="entry name" value="Mab-21_C"/>
    <property type="match status" value="1"/>
</dbReference>
<evidence type="ECO:0000259" key="6">
    <source>
        <dbReference type="Pfam" id="PF20266"/>
    </source>
</evidence>
<name>A0ABN8PNZ1_9CNID</name>
<dbReference type="Proteomes" id="UP001159427">
    <property type="component" value="Unassembled WGS sequence"/>
</dbReference>
<dbReference type="EMBL" id="CALNXI010000939">
    <property type="protein sequence ID" value="CAH3147847.1"/>
    <property type="molecule type" value="Genomic_DNA"/>
</dbReference>
<dbReference type="InterPro" id="IPR046906">
    <property type="entry name" value="Mab-21_HhH/H2TH-like"/>
</dbReference>
<dbReference type="InterPro" id="IPR024810">
    <property type="entry name" value="MAB21L/cGLR"/>
</dbReference>
<comment type="similarity">
    <text evidence="2">Belongs to the mab-21 family.</text>
</comment>
<comment type="caution">
    <text evidence="7">The sequence shown here is derived from an EMBL/GenBank/DDBJ whole genome shotgun (WGS) entry which is preliminary data.</text>
</comment>
<sequence length="892" mass="102952">MAAAGGDTEAQDLNFLLKLLGERGEDGQALKEHTEHVSIFIFKHLSEIINHRFNTNITFRHYGSTAEDLKCPQTRDIGDEDIVIFPNSDNLIIHGDLIEYIPEHPMHIRIKGVNHPILKSCLVEGTDFLATAALKNFHSAIYGSFPPHLVDFFTRTLEVMSREEIFNGIYEWKNSPTSPALTVNYAHSNGSNTEQINKQKDPRYLANLDVSEWEWMAHDLCTARGIEYTKEHAQVITDVFQYVNEAQISLKKTGLFGSPRSFPIIAQELLMSDRFETLKTRYRDIDRRTQNESRKTKYFPAVGERMNSEESVEPERFSNDTSEMKVIEGLEGILPLSTNESCVTPSITGDNQSPNAENLYSFPGGSSVKNFRERDGYFSEEGGENERNCEETTSHSREKENQERMPQSQPWTMQKQTISKMEDGNKDTQDEEFEKRVYDRWFKHLFETVNEPKTKACTKPETKFENTEKAQSHDIVGGFDFVPALRCRGWPKIAQDWIKQVRKWPSPQIVDRIVQEGFHLVVKPPKVGGHPKYDFRLSFSHAEYLLSQEMNSVQRDCYRCMKKFHRAYLSTAPEGLVTFHLKNLLLKTLEETDPGMWTESNRVFCFMKLFENLLQALLKKNLPHFFVRSYNLFGEDYIENPETLESLTERVERILERPVRFTRELLHHQEEEQKGNIKKKCIPSNKSVASANPVTEVKQRKKKDSLPKQTKVMTSQSSTGKSSSLRYHDMKEMFVATSNELLDMAFNKAAETGSLEALDPLERALVKDLREINKKHGIPAVVFPMMFEGECWDMAYYRVWINTDSRMRHRMLDGIKSVIEMWKYILQQDDFGTGNEEAIFRQMVDPSSANPFDLSHVLQPAGAGTQYLTRIVNNVKPRPYHRPQDTDDIPLD</sequence>
<dbReference type="PANTHER" id="PTHR10656:SF69">
    <property type="entry name" value="MAB-21-LIKE HHH_H2TH-LIKE DOMAIN-CONTAINING PROTEIN"/>
    <property type="match status" value="1"/>
</dbReference>
<dbReference type="Gene3D" id="1.10.1410.40">
    <property type="match status" value="1"/>
</dbReference>
<feature type="compositionally biased region" description="Basic and acidic residues" evidence="4">
    <location>
        <begin position="384"/>
        <end position="403"/>
    </location>
</feature>
<feature type="domain" description="Mab-21-like HhH/H2TH-like" evidence="6">
    <location>
        <begin position="554"/>
        <end position="648"/>
    </location>
</feature>
<evidence type="ECO:0000313" key="7">
    <source>
        <dbReference type="EMBL" id="CAH3147847.1"/>
    </source>
</evidence>
<feature type="region of interest" description="Disordered" evidence="4">
    <location>
        <begin position="687"/>
        <end position="723"/>
    </location>
</feature>
<feature type="domain" description="Mab-21-like nucleotidyltransferase" evidence="5">
    <location>
        <begin position="480"/>
        <end position="545"/>
    </location>
</feature>
<gene>
    <name evidence="7" type="ORF">PEVE_00044390</name>
</gene>
<evidence type="ECO:0000256" key="1">
    <source>
        <dbReference type="ARBA" id="ARBA00001946"/>
    </source>
</evidence>
<dbReference type="InterPro" id="IPR046903">
    <property type="entry name" value="Mab-21-like_nuc_Trfase"/>
</dbReference>
<protein>
    <recommendedName>
        <fullName evidence="9">Mab-21-like HhH/H2TH-like domain-containing protein</fullName>
    </recommendedName>
</protein>
<dbReference type="PANTHER" id="PTHR10656">
    <property type="entry name" value="CELL FATE DETERMINING PROTEIN MAB21-RELATED"/>
    <property type="match status" value="1"/>
</dbReference>
<proteinExistence type="inferred from homology"/>
<organism evidence="7 8">
    <name type="scientific">Porites evermanni</name>
    <dbReference type="NCBI Taxonomy" id="104178"/>
    <lineage>
        <taxon>Eukaryota</taxon>
        <taxon>Metazoa</taxon>
        <taxon>Cnidaria</taxon>
        <taxon>Anthozoa</taxon>
        <taxon>Hexacorallia</taxon>
        <taxon>Scleractinia</taxon>
        <taxon>Fungiina</taxon>
        <taxon>Poritidae</taxon>
        <taxon>Porites</taxon>
    </lineage>
</organism>
<dbReference type="SMART" id="SM01265">
    <property type="entry name" value="Mab-21"/>
    <property type="match status" value="1"/>
</dbReference>
<evidence type="ECO:0008006" key="9">
    <source>
        <dbReference type="Google" id="ProtNLM"/>
    </source>
</evidence>